<evidence type="ECO:0000256" key="6">
    <source>
        <dbReference type="PROSITE-ProRule" id="PRU00175"/>
    </source>
</evidence>
<dbReference type="InterPro" id="IPR013767">
    <property type="entry name" value="PAS_fold"/>
</dbReference>
<dbReference type="InterPro" id="IPR043150">
    <property type="entry name" value="Phytochrome_PHY_sf"/>
</dbReference>
<keyword evidence="3" id="KW-0716">Sensory transduction</keyword>
<protein>
    <recommendedName>
        <fullName evidence="12">RING-type domain-containing protein</fullName>
    </recommendedName>
</protein>
<keyword evidence="5" id="KW-0675">Receptor</keyword>
<feature type="compositionally biased region" description="Basic and acidic residues" evidence="7">
    <location>
        <begin position="181"/>
        <end position="197"/>
    </location>
</feature>
<evidence type="ECO:0000259" key="9">
    <source>
        <dbReference type="PROSITE" id="PS50112"/>
    </source>
</evidence>
<dbReference type="Proteomes" id="UP001374535">
    <property type="component" value="Chromosome 3"/>
</dbReference>
<feature type="domain" description="PAS" evidence="9">
    <location>
        <begin position="551"/>
        <end position="596"/>
    </location>
</feature>
<dbReference type="SUPFAM" id="SSF57850">
    <property type="entry name" value="RING/U-box"/>
    <property type="match status" value="1"/>
</dbReference>
<dbReference type="PANTHER" id="PTHR13198:SF4">
    <property type="entry name" value="E3 UBIQUITIN-PROTEIN LIGASE RNF25"/>
    <property type="match status" value="1"/>
</dbReference>
<dbReference type="SUPFAM" id="SSF55781">
    <property type="entry name" value="GAF domain-like"/>
    <property type="match status" value="1"/>
</dbReference>
<evidence type="ECO:0000256" key="5">
    <source>
        <dbReference type="ARBA" id="ARBA00023170"/>
    </source>
</evidence>
<dbReference type="InterPro" id="IPR000014">
    <property type="entry name" value="PAS"/>
</dbReference>
<feature type="domain" description="RING-type" evidence="8">
    <location>
        <begin position="20"/>
        <end position="98"/>
    </location>
</feature>
<dbReference type="GO" id="GO:0009881">
    <property type="term" value="F:photoreceptor activity"/>
    <property type="evidence" value="ECO:0007669"/>
    <property type="project" value="UniProtKB-KW"/>
</dbReference>
<evidence type="ECO:0000256" key="1">
    <source>
        <dbReference type="ARBA" id="ARBA00008235"/>
    </source>
</evidence>
<gene>
    <name evidence="10" type="ORF">V8G54_009095</name>
</gene>
<dbReference type="PROSITE" id="PS50112">
    <property type="entry name" value="PAS"/>
    <property type="match status" value="1"/>
</dbReference>
<evidence type="ECO:0008006" key="12">
    <source>
        <dbReference type="Google" id="ProtNLM"/>
    </source>
</evidence>
<dbReference type="GO" id="GO:0008270">
    <property type="term" value="F:zinc ion binding"/>
    <property type="evidence" value="ECO:0007669"/>
    <property type="project" value="UniProtKB-KW"/>
</dbReference>
<name>A0AAQ3S4I3_VIGMU</name>
<organism evidence="10 11">
    <name type="scientific">Vigna mungo</name>
    <name type="common">Black gram</name>
    <name type="synonym">Phaseolus mungo</name>
    <dbReference type="NCBI Taxonomy" id="3915"/>
    <lineage>
        <taxon>Eukaryota</taxon>
        <taxon>Viridiplantae</taxon>
        <taxon>Streptophyta</taxon>
        <taxon>Embryophyta</taxon>
        <taxon>Tracheophyta</taxon>
        <taxon>Spermatophyta</taxon>
        <taxon>Magnoliopsida</taxon>
        <taxon>eudicotyledons</taxon>
        <taxon>Gunneridae</taxon>
        <taxon>Pentapetalae</taxon>
        <taxon>rosids</taxon>
        <taxon>fabids</taxon>
        <taxon>Fabales</taxon>
        <taxon>Fabaceae</taxon>
        <taxon>Papilionoideae</taxon>
        <taxon>50 kb inversion clade</taxon>
        <taxon>NPAAA clade</taxon>
        <taxon>indigoferoid/millettioid clade</taxon>
        <taxon>Phaseoleae</taxon>
        <taxon>Vigna</taxon>
    </lineage>
</organism>
<keyword evidence="6" id="KW-0862">Zinc</keyword>
<dbReference type="PROSITE" id="PS50089">
    <property type="entry name" value="ZF_RING_2"/>
    <property type="match status" value="1"/>
</dbReference>
<dbReference type="FunFam" id="3.30.40.10:FF:000914">
    <property type="entry name" value="RWD domain-containing protein"/>
    <property type="match status" value="1"/>
</dbReference>
<dbReference type="InterPro" id="IPR001841">
    <property type="entry name" value="Znf_RING"/>
</dbReference>
<dbReference type="AlphaFoldDB" id="A0AAQ3S4I3"/>
<dbReference type="Gene3D" id="3.30.450.270">
    <property type="match status" value="1"/>
</dbReference>
<keyword evidence="6" id="KW-0479">Metal-binding</keyword>
<accession>A0AAQ3S4I3</accession>
<sequence length="753" mass="84688">MYLKEAVEKLSAMNHPDGDCPLCLFPLVPEDQQSETLPFMKLMSCFHCFHSECIIRWWKWLQSSKEPDSANTDSAAAHRNHDNHKKMEESVGNCPVCRKPFLAKDLDHVLALVGSYSSQSLDDRPSWDMDELPLGQSFNLIELSEELRDGEQVNALEERLERRFESMEARLEEIRAEMRGMARSANGDRGRRNINRDHGRRRNQCRSTEGSRDSVNAEHEQRPPEKSEDEAEEDKEDVQRSWRKRVELPTFEGADPMGWIAQAEKLFKLQSVTEKEKMKFVYRCMEGGLASFWFRFWRKKTTRPTWKRFTDDLTRRFGGLNRDTVVEELAAERQEGSVDEDIQELEILVPRASGKPYHSSLSVSVNLGANIINRGGTVGKGGTTRGTCNSSSETVARTEMYRGSSEVIVDAGGVQEDKEKVVEEGAETEQKTMELFVLSAGGLTQEKKVLVLIVNGASHNLISIRLVEELGLKSEDVPLYNVYLGDGAALSYDGNCWLLCLTTNSLADAGYPGAASLGDAVGGMATTRINSKHFLFWFRSPTDKEVKWGGDYKAIVQSLSPLIPPIFSSDESACCSEWNAAMERLTGWKRDEVIGKLLPSEIFGSFCRLKGQDNLTNVMISIYRGISGQDYEKLPVGFFDRNGEFIQSSITANKRIDAGGNILGCFCFLQVVTSDLNQLSEEHKPISRENNSESKELAYILQEIETMTLSWSLSQAEFVEGETEESDLTPNKEGLAEGRELPEALKDIKDHLL</sequence>
<dbReference type="Pfam" id="PF00989">
    <property type="entry name" value="PAS"/>
    <property type="match status" value="1"/>
</dbReference>
<evidence type="ECO:0000256" key="7">
    <source>
        <dbReference type="SAM" id="MobiDB-lite"/>
    </source>
</evidence>
<dbReference type="GO" id="GO:0061630">
    <property type="term" value="F:ubiquitin protein ligase activity"/>
    <property type="evidence" value="ECO:0007669"/>
    <property type="project" value="InterPro"/>
</dbReference>
<evidence type="ECO:0000313" key="10">
    <source>
        <dbReference type="EMBL" id="WVZ16113.1"/>
    </source>
</evidence>
<evidence type="ECO:0000256" key="3">
    <source>
        <dbReference type="ARBA" id="ARBA00022606"/>
    </source>
</evidence>
<keyword evidence="11" id="KW-1185">Reference proteome</keyword>
<feature type="compositionally biased region" description="Basic and acidic residues" evidence="7">
    <location>
        <begin position="209"/>
        <end position="226"/>
    </location>
</feature>
<evidence type="ECO:0000313" key="11">
    <source>
        <dbReference type="Proteomes" id="UP001374535"/>
    </source>
</evidence>
<dbReference type="CDD" id="cd00130">
    <property type="entry name" value="PAS"/>
    <property type="match status" value="1"/>
</dbReference>
<evidence type="ECO:0000256" key="4">
    <source>
        <dbReference type="ARBA" id="ARBA00022991"/>
    </source>
</evidence>
<dbReference type="SMART" id="SM00184">
    <property type="entry name" value="RING"/>
    <property type="match status" value="1"/>
</dbReference>
<proteinExistence type="inferred from homology"/>
<dbReference type="GO" id="GO:0016567">
    <property type="term" value="P:protein ubiquitination"/>
    <property type="evidence" value="ECO:0007669"/>
    <property type="project" value="TreeGrafter"/>
</dbReference>
<reference evidence="10 11" key="1">
    <citation type="journal article" date="2023" name="Life. Sci Alliance">
        <title>Evolutionary insights into 3D genome organization and epigenetic landscape of Vigna mungo.</title>
        <authorList>
            <person name="Junaid A."/>
            <person name="Singh B."/>
            <person name="Bhatia S."/>
        </authorList>
    </citation>
    <scope>NUCLEOTIDE SEQUENCE [LARGE SCALE GENOMIC DNA]</scope>
    <source>
        <strain evidence="10">Urdbean</strain>
    </source>
</reference>
<dbReference type="Gene3D" id="3.30.450.20">
    <property type="entry name" value="PAS domain"/>
    <property type="match status" value="1"/>
</dbReference>
<keyword evidence="6" id="KW-0863">Zinc-finger</keyword>
<dbReference type="GO" id="GO:0009584">
    <property type="term" value="P:detection of visible light"/>
    <property type="evidence" value="ECO:0007669"/>
    <property type="project" value="InterPro"/>
</dbReference>
<dbReference type="InterPro" id="IPR039133">
    <property type="entry name" value="RNF25"/>
</dbReference>
<evidence type="ECO:0000256" key="2">
    <source>
        <dbReference type="ARBA" id="ARBA00022543"/>
    </source>
</evidence>
<comment type="similarity">
    <text evidence="1">Belongs to the phytochrome family.</text>
</comment>
<dbReference type="InterPro" id="IPR013083">
    <property type="entry name" value="Znf_RING/FYVE/PHD"/>
</dbReference>
<dbReference type="FunFam" id="3.30.450.20:FF:000034">
    <property type="entry name" value="Phytochrome"/>
    <property type="match status" value="1"/>
</dbReference>
<evidence type="ECO:0000259" key="8">
    <source>
        <dbReference type="PROSITE" id="PS50089"/>
    </source>
</evidence>
<dbReference type="Gene3D" id="3.30.40.10">
    <property type="entry name" value="Zinc/RING finger domain, C3HC4 (zinc finger)"/>
    <property type="match status" value="1"/>
</dbReference>
<feature type="region of interest" description="Disordered" evidence="7">
    <location>
        <begin position="181"/>
        <end position="240"/>
    </location>
</feature>
<feature type="compositionally biased region" description="Acidic residues" evidence="7">
    <location>
        <begin position="227"/>
        <end position="236"/>
    </location>
</feature>
<dbReference type="EMBL" id="CP144698">
    <property type="protein sequence ID" value="WVZ16113.1"/>
    <property type="molecule type" value="Genomic_DNA"/>
</dbReference>
<dbReference type="GO" id="GO:0005634">
    <property type="term" value="C:nucleus"/>
    <property type="evidence" value="ECO:0007669"/>
    <property type="project" value="TreeGrafter"/>
</dbReference>
<dbReference type="GO" id="GO:0006355">
    <property type="term" value="P:regulation of DNA-templated transcription"/>
    <property type="evidence" value="ECO:0007669"/>
    <property type="project" value="InterPro"/>
</dbReference>
<dbReference type="InterPro" id="IPR035965">
    <property type="entry name" value="PAS-like_dom_sf"/>
</dbReference>
<keyword evidence="2" id="KW-0600">Photoreceptor protein</keyword>
<keyword evidence="4" id="KW-0157">Chromophore</keyword>
<dbReference type="PANTHER" id="PTHR13198">
    <property type="entry name" value="RING FINGER PROTEIN 25"/>
    <property type="match status" value="1"/>
</dbReference>
<dbReference type="SMART" id="SM00091">
    <property type="entry name" value="PAS"/>
    <property type="match status" value="1"/>
</dbReference>
<dbReference type="SUPFAM" id="SSF55785">
    <property type="entry name" value="PYP-like sensor domain (PAS domain)"/>
    <property type="match status" value="1"/>
</dbReference>